<reference evidence="2" key="1">
    <citation type="thesis" date="2021" institute="BYU ScholarsArchive" country="Provo, UT, USA">
        <title>Applications of and Algorithms for Genome Assembly and Genomic Analyses with an Emphasis on Marine Teleosts.</title>
        <authorList>
            <person name="Pickett B.D."/>
        </authorList>
    </citation>
    <scope>NUCLEOTIDE SEQUENCE</scope>
    <source>
        <strain evidence="2">HI-2016</strain>
    </source>
</reference>
<feature type="region of interest" description="Disordered" evidence="1">
    <location>
        <begin position="1"/>
        <end position="26"/>
    </location>
</feature>
<name>A0A8T2P8C6_9TELE</name>
<feature type="compositionally biased region" description="Polar residues" evidence="1">
    <location>
        <begin position="178"/>
        <end position="193"/>
    </location>
</feature>
<sequence length="218" mass="24452">MRRRYHKKYKSRASSADSSAEKPKRSNFLRLPPGHLLISHLLPGHAAQLVCIHLMKLGQQVLHPIITNGTHRPHIHPLRRISRSCVSTLNADFIALQWIQWSLHHVDASCCLSCWPEGGSITCGFANNIFGLSRYFNQIAATKIPALLDQGIGDGVVTWSDENILHRQHGSHREKQVFTAQRSSLQQGPSNPRGQGELYHQLTQPSHMTSPSVEAKKE</sequence>
<protein>
    <submittedName>
        <fullName evidence="2">Uncharacterized protein</fullName>
    </submittedName>
</protein>
<comment type="caution">
    <text evidence="2">The sequence shown here is derived from an EMBL/GenBank/DDBJ whole genome shotgun (WGS) entry which is preliminary data.</text>
</comment>
<feature type="compositionally biased region" description="Basic residues" evidence="1">
    <location>
        <begin position="1"/>
        <end position="11"/>
    </location>
</feature>
<evidence type="ECO:0000256" key="1">
    <source>
        <dbReference type="SAM" id="MobiDB-lite"/>
    </source>
</evidence>
<dbReference type="AlphaFoldDB" id="A0A8T2P8C6"/>
<dbReference type="EMBL" id="JAFBMS010000011">
    <property type="protein sequence ID" value="KAG9348509.1"/>
    <property type="molecule type" value="Genomic_DNA"/>
</dbReference>
<evidence type="ECO:0000313" key="3">
    <source>
        <dbReference type="Proteomes" id="UP000824540"/>
    </source>
</evidence>
<gene>
    <name evidence="2" type="ORF">JZ751_002245</name>
</gene>
<organism evidence="2 3">
    <name type="scientific">Albula glossodonta</name>
    <name type="common">roundjaw bonefish</name>
    <dbReference type="NCBI Taxonomy" id="121402"/>
    <lineage>
        <taxon>Eukaryota</taxon>
        <taxon>Metazoa</taxon>
        <taxon>Chordata</taxon>
        <taxon>Craniata</taxon>
        <taxon>Vertebrata</taxon>
        <taxon>Euteleostomi</taxon>
        <taxon>Actinopterygii</taxon>
        <taxon>Neopterygii</taxon>
        <taxon>Teleostei</taxon>
        <taxon>Albuliformes</taxon>
        <taxon>Albulidae</taxon>
        <taxon>Albula</taxon>
    </lineage>
</organism>
<feature type="region of interest" description="Disordered" evidence="1">
    <location>
        <begin position="169"/>
        <end position="218"/>
    </location>
</feature>
<keyword evidence="3" id="KW-1185">Reference proteome</keyword>
<evidence type="ECO:0000313" key="2">
    <source>
        <dbReference type="EMBL" id="KAG9348509.1"/>
    </source>
</evidence>
<accession>A0A8T2P8C6</accession>
<dbReference type="Proteomes" id="UP000824540">
    <property type="component" value="Unassembled WGS sequence"/>
</dbReference>
<proteinExistence type="predicted"/>
<feature type="compositionally biased region" description="Polar residues" evidence="1">
    <location>
        <begin position="201"/>
        <end position="212"/>
    </location>
</feature>